<feature type="non-terminal residue" evidence="1">
    <location>
        <position position="57"/>
    </location>
</feature>
<dbReference type="EMBL" id="JACEIK010009481">
    <property type="protein sequence ID" value="MCE3052348.1"/>
    <property type="molecule type" value="Genomic_DNA"/>
</dbReference>
<name>A0ABS8WNE9_DATST</name>
<proteinExistence type="predicted"/>
<comment type="caution">
    <text evidence="1">The sequence shown here is derived from an EMBL/GenBank/DDBJ whole genome shotgun (WGS) entry which is preliminary data.</text>
</comment>
<evidence type="ECO:0000313" key="1">
    <source>
        <dbReference type="EMBL" id="MCE3052348.1"/>
    </source>
</evidence>
<reference evidence="1 2" key="1">
    <citation type="journal article" date="2021" name="BMC Genomics">
        <title>Datura genome reveals duplications of psychoactive alkaloid biosynthetic genes and high mutation rate following tissue culture.</title>
        <authorList>
            <person name="Rajewski A."/>
            <person name="Carter-House D."/>
            <person name="Stajich J."/>
            <person name="Litt A."/>
        </authorList>
    </citation>
    <scope>NUCLEOTIDE SEQUENCE [LARGE SCALE GENOMIC DNA]</scope>
    <source>
        <strain evidence="1">AR-01</strain>
    </source>
</reference>
<dbReference type="Proteomes" id="UP000823775">
    <property type="component" value="Unassembled WGS sequence"/>
</dbReference>
<keyword evidence="2" id="KW-1185">Reference proteome</keyword>
<gene>
    <name evidence="1" type="ORF">HAX54_052379</name>
</gene>
<accession>A0ABS8WNE9</accession>
<protein>
    <submittedName>
        <fullName evidence="1">Uncharacterized protein</fullName>
    </submittedName>
</protein>
<evidence type="ECO:0000313" key="2">
    <source>
        <dbReference type="Proteomes" id="UP000823775"/>
    </source>
</evidence>
<organism evidence="1 2">
    <name type="scientific">Datura stramonium</name>
    <name type="common">Jimsonweed</name>
    <name type="synonym">Common thornapple</name>
    <dbReference type="NCBI Taxonomy" id="4076"/>
    <lineage>
        <taxon>Eukaryota</taxon>
        <taxon>Viridiplantae</taxon>
        <taxon>Streptophyta</taxon>
        <taxon>Embryophyta</taxon>
        <taxon>Tracheophyta</taxon>
        <taxon>Spermatophyta</taxon>
        <taxon>Magnoliopsida</taxon>
        <taxon>eudicotyledons</taxon>
        <taxon>Gunneridae</taxon>
        <taxon>Pentapetalae</taxon>
        <taxon>asterids</taxon>
        <taxon>lamiids</taxon>
        <taxon>Solanales</taxon>
        <taxon>Solanaceae</taxon>
        <taxon>Solanoideae</taxon>
        <taxon>Datureae</taxon>
        <taxon>Datura</taxon>
    </lineage>
</organism>
<sequence>MYCTVVPTSNHMLSSGYSPRSTIHLTYHSRDALLGNEPLILGCYYYPNDSQSTEYNK</sequence>